<sequence>MTPTLPQRIPRSFFLEADVLQASNKLLGHILATSIGGIVARGRIVEVEAYRGSDDKACHAYGNKRTPRTEVMFGQGGHAYVYLCYGIHHLFNIVTGPAGQADAVLIRALEPLPCSHGHMLKRRGMEKVQKRLTAGPGMLSQAMGITTALSGADLAAADSPVWLEWGSALPTETAIARSPRIGVGYAEECAAWPWRFTIKQSPWLSR</sequence>
<gene>
    <name evidence="6" type="ORF">FRY97_12025</name>
</gene>
<evidence type="ECO:0000256" key="2">
    <source>
        <dbReference type="ARBA" id="ARBA00022763"/>
    </source>
</evidence>
<dbReference type="EC" id="3.2.2.-" evidence="5"/>
<protein>
    <recommendedName>
        <fullName evidence="5">Putative 3-methyladenine DNA glycosylase</fullName>
        <ecNumber evidence="5">3.2.2.-</ecNumber>
    </recommendedName>
</protein>
<comment type="caution">
    <text evidence="6">The sequence shown here is derived from an EMBL/GenBank/DDBJ whole genome shotgun (WGS) entry which is preliminary data.</text>
</comment>
<dbReference type="Gene3D" id="3.10.300.10">
    <property type="entry name" value="Methylpurine-DNA glycosylase (MPG)"/>
    <property type="match status" value="1"/>
</dbReference>
<dbReference type="AlphaFoldDB" id="A0A5C6RLK4"/>
<keyword evidence="2 5" id="KW-0227">DNA damage</keyword>
<keyword evidence="6" id="KW-0326">Glycosidase</keyword>
<dbReference type="InterPro" id="IPR011034">
    <property type="entry name" value="Formyl_transferase-like_C_sf"/>
</dbReference>
<evidence type="ECO:0000256" key="1">
    <source>
        <dbReference type="ARBA" id="ARBA00009232"/>
    </source>
</evidence>
<dbReference type="HAMAP" id="MF_00527">
    <property type="entry name" value="3MGH"/>
    <property type="match status" value="1"/>
</dbReference>
<comment type="similarity">
    <text evidence="1 5">Belongs to the DNA glycosylase MPG family.</text>
</comment>
<dbReference type="NCBIfam" id="TIGR00567">
    <property type="entry name" value="3mg"/>
    <property type="match status" value="1"/>
</dbReference>
<dbReference type="GO" id="GO:0003905">
    <property type="term" value="F:alkylbase DNA N-glycosylase activity"/>
    <property type="evidence" value="ECO:0007669"/>
    <property type="project" value="InterPro"/>
</dbReference>
<proteinExistence type="inferred from homology"/>
<keyword evidence="3 5" id="KW-0378">Hydrolase</keyword>
<dbReference type="InterPro" id="IPR003180">
    <property type="entry name" value="MPG"/>
</dbReference>
<reference evidence="6 7" key="1">
    <citation type="submission" date="2019-08" db="EMBL/GenBank/DDBJ databases">
        <title>Genome of Phaeodactylibacter luteus.</title>
        <authorList>
            <person name="Bowman J.P."/>
        </authorList>
    </citation>
    <scope>NUCLEOTIDE SEQUENCE [LARGE SCALE GENOMIC DNA]</scope>
    <source>
        <strain evidence="6 7">KCTC 42180</strain>
    </source>
</reference>
<organism evidence="6 7">
    <name type="scientific">Phaeodactylibacter luteus</name>
    <dbReference type="NCBI Taxonomy" id="1564516"/>
    <lineage>
        <taxon>Bacteria</taxon>
        <taxon>Pseudomonadati</taxon>
        <taxon>Bacteroidota</taxon>
        <taxon>Saprospiria</taxon>
        <taxon>Saprospirales</taxon>
        <taxon>Haliscomenobacteraceae</taxon>
        <taxon>Phaeodactylibacter</taxon>
    </lineage>
</organism>
<evidence type="ECO:0000313" key="7">
    <source>
        <dbReference type="Proteomes" id="UP000321580"/>
    </source>
</evidence>
<name>A0A5C6RLK4_9BACT</name>
<dbReference type="CDD" id="cd00540">
    <property type="entry name" value="AAG"/>
    <property type="match status" value="1"/>
</dbReference>
<evidence type="ECO:0000256" key="3">
    <source>
        <dbReference type="ARBA" id="ARBA00022801"/>
    </source>
</evidence>
<dbReference type="NCBIfam" id="NF002003">
    <property type="entry name" value="PRK00802.1-3"/>
    <property type="match status" value="1"/>
</dbReference>
<evidence type="ECO:0000256" key="5">
    <source>
        <dbReference type="HAMAP-Rule" id="MF_00527"/>
    </source>
</evidence>
<dbReference type="Proteomes" id="UP000321580">
    <property type="component" value="Unassembled WGS sequence"/>
</dbReference>
<evidence type="ECO:0000256" key="4">
    <source>
        <dbReference type="ARBA" id="ARBA00023204"/>
    </source>
</evidence>
<dbReference type="InterPro" id="IPR036995">
    <property type="entry name" value="MPG_sf"/>
</dbReference>
<keyword evidence="4 5" id="KW-0234">DNA repair</keyword>
<accession>A0A5C6RLK4</accession>
<dbReference type="PANTHER" id="PTHR10429">
    <property type="entry name" value="DNA-3-METHYLADENINE GLYCOSYLASE"/>
    <property type="match status" value="1"/>
</dbReference>
<dbReference type="Pfam" id="PF02245">
    <property type="entry name" value="Pur_DNA_glyco"/>
    <property type="match status" value="1"/>
</dbReference>
<dbReference type="FunFam" id="3.10.300.10:FF:000001">
    <property type="entry name" value="Putative 3-methyladenine DNA glycosylase"/>
    <property type="match status" value="1"/>
</dbReference>
<keyword evidence="7" id="KW-1185">Reference proteome</keyword>
<dbReference type="GO" id="GO:0006284">
    <property type="term" value="P:base-excision repair"/>
    <property type="evidence" value="ECO:0007669"/>
    <property type="project" value="InterPro"/>
</dbReference>
<dbReference type="SUPFAM" id="SSF50486">
    <property type="entry name" value="FMT C-terminal domain-like"/>
    <property type="match status" value="1"/>
</dbReference>
<dbReference type="GO" id="GO:0003677">
    <property type="term" value="F:DNA binding"/>
    <property type="evidence" value="ECO:0007669"/>
    <property type="project" value="InterPro"/>
</dbReference>
<dbReference type="EMBL" id="VOOR01000023">
    <property type="protein sequence ID" value="TXB62845.1"/>
    <property type="molecule type" value="Genomic_DNA"/>
</dbReference>
<dbReference type="OrthoDB" id="9794313at2"/>
<dbReference type="PANTHER" id="PTHR10429:SF0">
    <property type="entry name" value="DNA-3-METHYLADENINE GLYCOSYLASE"/>
    <property type="match status" value="1"/>
</dbReference>
<evidence type="ECO:0000313" key="6">
    <source>
        <dbReference type="EMBL" id="TXB62845.1"/>
    </source>
</evidence>